<evidence type="ECO:0000313" key="1">
    <source>
        <dbReference type="EMBL" id="CEH13649.1"/>
    </source>
</evidence>
<evidence type="ECO:0000313" key="2">
    <source>
        <dbReference type="Proteomes" id="UP000054845"/>
    </source>
</evidence>
<reference evidence="1 2" key="1">
    <citation type="submission" date="2014-09" db="EMBL/GenBank/DDBJ databases">
        <authorList>
            <person name="Magalhaes I.L.F."/>
            <person name="Oliveira U."/>
            <person name="Santos F.R."/>
            <person name="Vidigal T.H.D.A."/>
            <person name="Brescovit A.D."/>
            <person name="Santos A.J."/>
        </authorList>
    </citation>
    <scope>NUCLEOTIDE SEQUENCE [LARGE SCALE GENOMIC DNA]</scope>
</reference>
<dbReference type="EMBL" id="CCYA01000221">
    <property type="protein sequence ID" value="CEH13649.1"/>
    <property type="molecule type" value="Genomic_DNA"/>
</dbReference>
<proteinExistence type="predicted"/>
<name>A0A0P1BC00_9BASI</name>
<protein>
    <submittedName>
        <fullName evidence="1">Uncharacterized protein</fullName>
    </submittedName>
</protein>
<organism evidence="1 2">
    <name type="scientific">Ceraceosorus bombacis</name>
    <dbReference type="NCBI Taxonomy" id="401625"/>
    <lineage>
        <taxon>Eukaryota</taxon>
        <taxon>Fungi</taxon>
        <taxon>Dikarya</taxon>
        <taxon>Basidiomycota</taxon>
        <taxon>Ustilaginomycotina</taxon>
        <taxon>Exobasidiomycetes</taxon>
        <taxon>Ceraceosorales</taxon>
        <taxon>Ceraceosoraceae</taxon>
        <taxon>Ceraceosorus</taxon>
    </lineage>
</organism>
<dbReference type="Proteomes" id="UP000054845">
    <property type="component" value="Unassembled WGS sequence"/>
</dbReference>
<sequence length="69" mass="7381">MFVATAVSLSLSGIRAHRPGAVRALQHAHSLKHLRFAYVPAPTLGTHCTIHIYNPVCALPSSFDMAALS</sequence>
<accession>A0A0P1BC00</accession>
<keyword evidence="2" id="KW-1185">Reference proteome</keyword>
<dbReference type="AlphaFoldDB" id="A0A0P1BC00"/>